<dbReference type="CDD" id="cd00121">
    <property type="entry name" value="MATH"/>
    <property type="match status" value="1"/>
</dbReference>
<dbReference type="Gene3D" id="2.60.210.10">
    <property type="entry name" value="Apoptosis, Tumor Necrosis Factor Receptor Associated Protein 2, Chain A"/>
    <property type="match status" value="1"/>
</dbReference>
<dbReference type="InterPro" id="IPR008974">
    <property type="entry name" value="TRAF-like"/>
</dbReference>
<feature type="domain" description="MATH" evidence="1">
    <location>
        <begin position="26"/>
        <end position="153"/>
    </location>
</feature>
<protein>
    <recommendedName>
        <fullName evidence="1">MATH domain-containing protein</fullName>
    </recommendedName>
</protein>
<keyword evidence="3" id="KW-1185">Reference proteome</keyword>
<evidence type="ECO:0000313" key="2">
    <source>
        <dbReference type="EMBL" id="CAL4948412.1"/>
    </source>
</evidence>
<dbReference type="Pfam" id="PF22486">
    <property type="entry name" value="MATH_2"/>
    <property type="match status" value="1"/>
</dbReference>
<dbReference type="Proteomes" id="UP001497457">
    <property type="component" value="Chromosome 17b"/>
</dbReference>
<dbReference type="PANTHER" id="PTHR26379:SF215">
    <property type="entry name" value="BTB DOMAIN-CONTAINING PROTEIN"/>
    <property type="match status" value="1"/>
</dbReference>
<sequence length="181" mass="20695">MAAPVMRSSVGQVLRSASAIVSRPVCGSHVLRVDGYSHLKEAIRHGEFIESCDFDVGNHSWRLLWYPNGSHSQFRSHIALYLKLVSDPQNRPVRAQSQFSLLDQLGKPVLPRDVGMFKFSHGDSWGCKNFIRKKELEKSEYLKDDRFTIQCDVSVMTVRKCNDNWAFISQDHKFDEPPVLS</sequence>
<name>A0ABC8YUR4_9POAL</name>
<organism evidence="2 3">
    <name type="scientific">Urochloa decumbens</name>
    <dbReference type="NCBI Taxonomy" id="240449"/>
    <lineage>
        <taxon>Eukaryota</taxon>
        <taxon>Viridiplantae</taxon>
        <taxon>Streptophyta</taxon>
        <taxon>Embryophyta</taxon>
        <taxon>Tracheophyta</taxon>
        <taxon>Spermatophyta</taxon>
        <taxon>Magnoliopsida</taxon>
        <taxon>Liliopsida</taxon>
        <taxon>Poales</taxon>
        <taxon>Poaceae</taxon>
        <taxon>PACMAD clade</taxon>
        <taxon>Panicoideae</taxon>
        <taxon>Panicodae</taxon>
        <taxon>Paniceae</taxon>
        <taxon>Melinidinae</taxon>
        <taxon>Urochloa</taxon>
    </lineage>
</organism>
<dbReference type="PROSITE" id="PS50144">
    <property type="entry name" value="MATH"/>
    <property type="match status" value="1"/>
</dbReference>
<dbReference type="InterPro" id="IPR002083">
    <property type="entry name" value="MATH/TRAF_dom"/>
</dbReference>
<dbReference type="PANTHER" id="PTHR26379">
    <property type="entry name" value="BTB/POZ AND MATH DOMAIN-CONTAINING PROTEIN 1"/>
    <property type="match status" value="1"/>
</dbReference>
<dbReference type="InterPro" id="IPR045005">
    <property type="entry name" value="BPM1-6"/>
</dbReference>
<dbReference type="AlphaFoldDB" id="A0ABC8YUR4"/>
<accession>A0ABC8YUR4</accession>
<proteinExistence type="predicted"/>
<dbReference type="SMART" id="SM00061">
    <property type="entry name" value="MATH"/>
    <property type="match status" value="1"/>
</dbReference>
<gene>
    <name evidence="2" type="ORF">URODEC1_LOCUS37384</name>
</gene>
<dbReference type="EMBL" id="OZ075127">
    <property type="protein sequence ID" value="CAL4948412.1"/>
    <property type="molecule type" value="Genomic_DNA"/>
</dbReference>
<evidence type="ECO:0000313" key="3">
    <source>
        <dbReference type="Proteomes" id="UP001497457"/>
    </source>
</evidence>
<evidence type="ECO:0000259" key="1">
    <source>
        <dbReference type="PROSITE" id="PS50144"/>
    </source>
</evidence>
<dbReference type="SUPFAM" id="SSF49599">
    <property type="entry name" value="TRAF domain-like"/>
    <property type="match status" value="1"/>
</dbReference>
<reference evidence="2" key="1">
    <citation type="submission" date="2024-10" db="EMBL/GenBank/DDBJ databases">
        <authorList>
            <person name="Ryan C."/>
        </authorList>
    </citation>
    <scope>NUCLEOTIDE SEQUENCE [LARGE SCALE GENOMIC DNA]</scope>
</reference>